<keyword evidence="5 7" id="KW-1133">Transmembrane helix</keyword>
<name>A0A3B1CQB0_9ZZZZ</name>
<keyword evidence="3 7" id="KW-0812">Transmembrane</keyword>
<feature type="transmembrane region" description="Helical" evidence="7">
    <location>
        <begin position="141"/>
        <end position="162"/>
    </location>
</feature>
<keyword evidence="6 7" id="KW-0472">Membrane</keyword>
<feature type="transmembrane region" description="Helical" evidence="7">
    <location>
        <begin position="7"/>
        <end position="25"/>
    </location>
</feature>
<protein>
    <submittedName>
        <fullName evidence="9">Transporter, sodium/sulfate symporter family</fullName>
    </submittedName>
</protein>
<evidence type="ECO:0000313" key="9">
    <source>
        <dbReference type="EMBL" id="VAX30502.1"/>
    </source>
</evidence>
<feature type="transmembrane region" description="Helical" evidence="7">
    <location>
        <begin position="57"/>
        <end position="76"/>
    </location>
</feature>
<dbReference type="AlphaFoldDB" id="A0A3B1CQB0"/>
<dbReference type="EMBL" id="UOGH01000166">
    <property type="protein sequence ID" value="VAX30502.1"/>
    <property type="molecule type" value="Genomic_DNA"/>
</dbReference>
<dbReference type="SUPFAM" id="SSF116726">
    <property type="entry name" value="TrkA C-terminal domain-like"/>
    <property type="match status" value="2"/>
</dbReference>
<dbReference type="InterPro" id="IPR006037">
    <property type="entry name" value="RCK_C"/>
</dbReference>
<dbReference type="Pfam" id="PF03600">
    <property type="entry name" value="CitMHS"/>
    <property type="match status" value="1"/>
</dbReference>
<feature type="transmembrane region" description="Helical" evidence="7">
    <location>
        <begin position="433"/>
        <end position="450"/>
    </location>
</feature>
<evidence type="ECO:0000256" key="2">
    <source>
        <dbReference type="ARBA" id="ARBA00022448"/>
    </source>
</evidence>
<reference evidence="9" key="1">
    <citation type="submission" date="2018-06" db="EMBL/GenBank/DDBJ databases">
        <authorList>
            <person name="Zhirakovskaya E."/>
        </authorList>
    </citation>
    <scope>NUCLEOTIDE SEQUENCE</scope>
</reference>
<evidence type="ECO:0000256" key="7">
    <source>
        <dbReference type="SAM" id="Phobius"/>
    </source>
</evidence>
<keyword evidence="2" id="KW-0813">Transport</keyword>
<evidence type="ECO:0000256" key="1">
    <source>
        <dbReference type="ARBA" id="ARBA00004141"/>
    </source>
</evidence>
<evidence type="ECO:0000256" key="4">
    <source>
        <dbReference type="ARBA" id="ARBA00022737"/>
    </source>
</evidence>
<evidence type="ECO:0000259" key="8">
    <source>
        <dbReference type="PROSITE" id="PS51202"/>
    </source>
</evidence>
<feature type="transmembrane region" description="Helical" evidence="7">
    <location>
        <begin position="541"/>
        <end position="559"/>
    </location>
</feature>
<dbReference type="GO" id="GO:0008324">
    <property type="term" value="F:monoatomic cation transmembrane transporter activity"/>
    <property type="evidence" value="ECO:0007669"/>
    <property type="project" value="InterPro"/>
</dbReference>
<comment type="subcellular location">
    <subcellularLocation>
        <location evidence="1">Membrane</location>
        <topology evidence="1">Multi-pass membrane protein</topology>
    </subcellularLocation>
</comment>
<dbReference type="InterPro" id="IPR036721">
    <property type="entry name" value="RCK_C_sf"/>
</dbReference>
<dbReference type="GO" id="GO:0005886">
    <property type="term" value="C:plasma membrane"/>
    <property type="evidence" value="ECO:0007669"/>
    <property type="project" value="TreeGrafter"/>
</dbReference>
<evidence type="ECO:0000256" key="5">
    <source>
        <dbReference type="ARBA" id="ARBA00022989"/>
    </source>
</evidence>
<organism evidence="9">
    <name type="scientific">hydrothermal vent metagenome</name>
    <dbReference type="NCBI Taxonomy" id="652676"/>
    <lineage>
        <taxon>unclassified sequences</taxon>
        <taxon>metagenomes</taxon>
        <taxon>ecological metagenomes</taxon>
    </lineage>
</organism>
<feature type="transmembrane region" description="Helical" evidence="7">
    <location>
        <begin position="579"/>
        <end position="599"/>
    </location>
</feature>
<feature type="transmembrane region" description="Helical" evidence="7">
    <location>
        <begin position="498"/>
        <end position="529"/>
    </location>
</feature>
<feature type="domain" description="RCK C-terminal" evidence="8">
    <location>
        <begin position="309"/>
        <end position="394"/>
    </location>
</feature>
<dbReference type="PANTHER" id="PTHR43652:SF2">
    <property type="entry name" value="BASIC AMINO ACID ANTIPORTER YFCC-RELATED"/>
    <property type="match status" value="1"/>
</dbReference>
<evidence type="ECO:0000256" key="6">
    <source>
        <dbReference type="ARBA" id="ARBA00023136"/>
    </source>
</evidence>
<accession>A0A3B1CQB0</accession>
<feature type="transmembrane region" description="Helical" evidence="7">
    <location>
        <begin position="410"/>
        <end position="427"/>
    </location>
</feature>
<dbReference type="InterPro" id="IPR051679">
    <property type="entry name" value="DASS-Related_Transporters"/>
</dbReference>
<dbReference type="PROSITE" id="PS51202">
    <property type="entry name" value="RCK_C"/>
    <property type="match status" value="2"/>
</dbReference>
<feature type="transmembrane region" description="Helical" evidence="7">
    <location>
        <begin position="96"/>
        <end position="120"/>
    </location>
</feature>
<feature type="transmembrane region" description="Helical" evidence="7">
    <location>
        <begin position="462"/>
        <end position="486"/>
    </location>
</feature>
<dbReference type="Pfam" id="PF02080">
    <property type="entry name" value="TrkA_C"/>
    <property type="match status" value="2"/>
</dbReference>
<dbReference type="InterPro" id="IPR004680">
    <property type="entry name" value="Cit_transptr-like_dom"/>
</dbReference>
<dbReference type="PANTHER" id="PTHR43652">
    <property type="entry name" value="BASIC AMINO ACID ANTIPORTER YFCC-RELATED"/>
    <property type="match status" value="1"/>
</dbReference>
<feature type="transmembrane region" description="Helical" evidence="7">
    <location>
        <begin position="182"/>
        <end position="202"/>
    </location>
</feature>
<feature type="domain" description="RCK C-terminal" evidence="8">
    <location>
        <begin position="216"/>
        <end position="302"/>
    </location>
</feature>
<evidence type="ECO:0000256" key="3">
    <source>
        <dbReference type="ARBA" id="ARBA00022692"/>
    </source>
</evidence>
<feature type="transmembrane region" description="Helical" evidence="7">
    <location>
        <begin position="31"/>
        <end position="50"/>
    </location>
</feature>
<dbReference type="GO" id="GO:0006813">
    <property type="term" value="P:potassium ion transport"/>
    <property type="evidence" value="ECO:0007669"/>
    <property type="project" value="InterPro"/>
</dbReference>
<keyword evidence="4" id="KW-0677">Repeat</keyword>
<sequence length="603" mass="64338">MLTMDMILVMGVIVAAVFLFIVEWVRVDVVALIVMVTLPLLGLVSGNEAFMGLSSNAVISIIAVIIIGAGLDGTGIMNKVAKPITRLAGNSESRLITLVSATVAVISSFMQNIGAVALFLPATQRVSKKMNVPPSRILIPMGFLGIIGGCLTLVGSSPLILLNDLLIPNDLEPFGLFDVTPIGIALVIAALIYFVLFGRFILPSRGLAAEGDEGNVDFGKIYHAASGLFELKVPDDCRVCSHTLEDLAIRPDYLVTVVAVAKHAEERKIFAPTRTMKLSPGDDIAVVGGKENVERLAREFGLKLKDKLETFEDDLSDNNAGMVEVIITPRSALEGKTLRDVHFREKYQVNPIAIRKGQRVFYGGLSDIPLQSGDMIFLQGLWEKFAILKDSKDLSFITPFEAEVMKTHKAKAALFCFAVALVLVVSGSVKLSVALMTGAVGMILTGVLSVDEAYNAVDWRTVFLLGGLIPLGVATEKTGAAAYIATQILSLIGDVSPLVLLTVIGLLTSVFTLVVSNVGATVLLVPLAINMAMGGGLDPRMAALTVAVAASNTFVLPTHQVNAYIMGPGEYKTVDYIKAGSVMTILFLVVMIGTMYVFYGITT</sequence>
<proteinExistence type="predicted"/>
<dbReference type="Gene3D" id="3.30.70.1450">
    <property type="entry name" value="Regulator of K+ conductance, C-terminal domain"/>
    <property type="match status" value="2"/>
</dbReference>
<gene>
    <name evidence="9" type="ORF">MNBD_NITROSPIRAE02-1687</name>
</gene>